<reference evidence="2 3" key="1">
    <citation type="journal article" date="2012" name="Appl. Environ. Microbiol.">
        <title>Short-read sequencing for genomic analysis of the brown rot fungus Fibroporia radiculosa.</title>
        <authorList>
            <person name="Tang J.D."/>
            <person name="Perkins A.D."/>
            <person name="Sonstegard T.S."/>
            <person name="Schroeder S.G."/>
            <person name="Burgess S.C."/>
            <person name="Diehl S.V."/>
        </authorList>
    </citation>
    <scope>NUCLEOTIDE SEQUENCE [LARGE SCALE GENOMIC DNA]</scope>
    <source>
        <strain evidence="2 3">TFFH 294</strain>
    </source>
</reference>
<feature type="compositionally biased region" description="Polar residues" evidence="1">
    <location>
        <begin position="37"/>
        <end position="54"/>
    </location>
</feature>
<dbReference type="Proteomes" id="UP000006352">
    <property type="component" value="Unassembled WGS sequence"/>
</dbReference>
<gene>
    <name evidence="2" type="ORF">FIBRA_03003</name>
</gene>
<name>J4I9D2_9APHY</name>
<sequence>MSKKLRAPPATLDAESRPAKRRKTHGHRTVDDDVPTPQAQVQAPSPSALSTRSLPSHRIPTLASLSTRIFAENLQRLSADKNLWDHVRFWLKALPDALASRYFLRGTSVAFDGDLPGVNKQTLAAVRDSPIHASLSMLELSDFSKETDKFLASVILKLPSLKTLILRGCTKVGQSTADAIAKSCSQLTVLNLNYTSVTPISLVPVLTSCRHLEVLKIAGVPNWTDAAFAKLWAPISAIKDFKLTKLRSLKLRQTALSDSALAPFFAICPNLRRLDLSFTLVRHPSGLVAGKSLEKLALTSTKISSRELIDSVSDRLELKCLNIAMLGGGQGSAATISNSSAMSMTDQTLRDLTDVLEQYPLLDSINLVGNTKLGITGSRNSALADFIRRIGRRCKVLNLSNLTGLRSSDLEGLLPQTPEENPASLQILVLNNTAVGDEAASFISQCPHLESLAVGGTRFTAPGLFSIVDACPRLQKLDLTSCRGVKVGDRRRFFEVDFNSVLNSLPN</sequence>
<dbReference type="Pfam" id="PF13516">
    <property type="entry name" value="LRR_6"/>
    <property type="match status" value="1"/>
</dbReference>
<dbReference type="AlphaFoldDB" id="J4I9D2"/>
<dbReference type="GO" id="GO:0031146">
    <property type="term" value="P:SCF-dependent proteasomal ubiquitin-dependent protein catabolic process"/>
    <property type="evidence" value="ECO:0007669"/>
    <property type="project" value="TreeGrafter"/>
</dbReference>
<dbReference type="RefSeq" id="XP_012180239.1">
    <property type="nucleotide sequence ID" value="XM_012324849.1"/>
</dbReference>
<dbReference type="InterPro" id="IPR032675">
    <property type="entry name" value="LRR_dom_sf"/>
</dbReference>
<evidence type="ECO:0000313" key="2">
    <source>
        <dbReference type="EMBL" id="CCM00956.1"/>
    </source>
</evidence>
<dbReference type="InterPro" id="IPR001611">
    <property type="entry name" value="Leu-rich_rpt"/>
</dbReference>
<dbReference type="GeneID" id="24095867"/>
<feature type="region of interest" description="Disordered" evidence="1">
    <location>
        <begin position="1"/>
        <end position="55"/>
    </location>
</feature>
<keyword evidence="3" id="KW-1185">Reference proteome</keyword>
<proteinExistence type="predicted"/>
<dbReference type="OrthoDB" id="550575at2759"/>
<organism evidence="2 3">
    <name type="scientific">Fibroporia radiculosa</name>
    <dbReference type="NCBI Taxonomy" id="599839"/>
    <lineage>
        <taxon>Eukaryota</taxon>
        <taxon>Fungi</taxon>
        <taxon>Dikarya</taxon>
        <taxon>Basidiomycota</taxon>
        <taxon>Agaricomycotina</taxon>
        <taxon>Agaricomycetes</taxon>
        <taxon>Polyporales</taxon>
        <taxon>Fibroporiaceae</taxon>
        <taxon>Fibroporia</taxon>
    </lineage>
</organism>
<dbReference type="PANTHER" id="PTHR13318">
    <property type="entry name" value="PARTNER OF PAIRED, ISOFORM B-RELATED"/>
    <property type="match status" value="1"/>
</dbReference>
<dbReference type="GO" id="GO:0019005">
    <property type="term" value="C:SCF ubiquitin ligase complex"/>
    <property type="evidence" value="ECO:0007669"/>
    <property type="project" value="TreeGrafter"/>
</dbReference>
<dbReference type="HOGENOM" id="CLU_028914_0_0_1"/>
<dbReference type="Gene3D" id="3.80.10.10">
    <property type="entry name" value="Ribonuclease Inhibitor"/>
    <property type="match status" value="2"/>
</dbReference>
<dbReference type="EMBL" id="HE797010">
    <property type="protein sequence ID" value="CCM00956.1"/>
    <property type="molecule type" value="Genomic_DNA"/>
</dbReference>
<accession>J4I9D2</accession>
<dbReference type="InParanoid" id="J4I9D2"/>
<dbReference type="SUPFAM" id="SSF52047">
    <property type="entry name" value="RNI-like"/>
    <property type="match status" value="1"/>
</dbReference>
<evidence type="ECO:0000313" key="3">
    <source>
        <dbReference type="Proteomes" id="UP000006352"/>
    </source>
</evidence>
<evidence type="ECO:0008006" key="4">
    <source>
        <dbReference type="Google" id="ProtNLM"/>
    </source>
</evidence>
<evidence type="ECO:0000256" key="1">
    <source>
        <dbReference type="SAM" id="MobiDB-lite"/>
    </source>
</evidence>
<protein>
    <recommendedName>
        <fullName evidence="4">F-box domain-containing protein</fullName>
    </recommendedName>
</protein>